<dbReference type="GO" id="GO:0004812">
    <property type="term" value="F:aminoacyl-tRNA ligase activity"/>
    <property type="evidence" value="ECO:0007669"/>
    <property type="project" value="UniProtKB-KW"/>
</dbReference>
<dbReference type="Pfam" id="PF01409">
    <property type="entry name" value="tRNA-synt_2d"/>
    <property type="match status" value="1"/>
</dbReference>
<reference evidence="8" key="1">
    <citation type="submission" date="2017-09" db="EMBL/GenBank/DDBJ databases">
        <title>Depth-based differentiation of microbial function through sediment-hosted aquifers and enrichment of novel symbionts in the deep terrestrial subsurface.</title>
        <authorList>
            <person name="Probst A.J."/>
            <person name="Ladd B."/>
            <person name="Jarett J.K."/>
            <person name="Geller-Mcgrath D.E."/>
            <person name="Sieber C.M.K."/>
            <person name="Emerson J.B."/>
            <person name="Anantharaman K."/>
            <person name="Thomas B.C."/>
            <person name="Malmstrom R."/>
            <person name="Stieglmeier M."/>
            <person name="Klingl A."/>
            <person name="Woyke T."/>
            <person name="Ryan C.M."/>
            <person name="Banfield J.F."/>
        </authorList>
    </citation>
    <scope>NUCLEOTIDE SEQUENCE [LARGE SCALE GENOMIC DNA]</scope>
</reference>
<gene>
    <name evidence="7" type="ORF">COU11_04845</name>
</gene>
<comment type="caution">
    <text evidence="7">The sequence shown here is derived from an EMBL/GenBank/DDBJ whole genome shotgun (WGS) entry which is preliminary data.</text>
</comment>
<dbReference type="GO" id="GO:0043039">
    <property type="term" value="P:tRNA aminoacylation"/>
    <property type="evidence" value="ECO:0007669"/>
    <property type="project" value="InterPro"/>
</dbReference>
<dbReference type="SUPFAM" id="SSF55681">
    <property type="entry name" value="Class II aaRS and biotin synthetases"/>
    <property type="match status" value="1"/>
</dbReference>
<evidence type="ECO:0000256" key="5">
    <source>
        <dbReference type="ARBA" id="ARBA00023146"/>
    </source>
</evidence>
<protein>
    <recommendedName>
        <fullName evidence="6">Phenylalanyl-tRNA synthetase domain-containing protein</fullName>
    </recommendedName>
</protein>
<evidence type="ECO:0000256" key="3">
    <source>
        <dbReference type="ARBA" id="ARBA00022840"/>
    </source>
</evidence>
<dbReference type="GO" id="GO:0006412">
    <property type="term" value="P:translation"/>
    <property type="evidence" value="ECO:0007669"/>
    <property type="project" value="UniProtKB-KW"/>
</dbReference>
<keyword evidence="2" id="KW-0547">Nucleotide-binding</keyword>
<evidence type="ECO:0000313" key="7">
    <source>
        <dbReference type="EMBL" id="PIR86608.1"/>
    </source>
</evidence>
<dbReference type="GO" id="GO:0005524">
    <property type="term" value="F:ATP binding"/>
    <property type="evidence" value="ECO:0007669"/>
    <property type="project" value="UniProtKB-KW"/>
</dbReference>
<sequence length="146" mass="16828">MSQREIVIETPEEGLARAELDKRTDAEAARMKRFLAMPDLSRSPDSPLSEVVRRAMQSKSLAGFDDIKIPEIVPTDVTFDLFNMGPGHPARSKSDTYYINEGNILRTHDTVFWYYYFNLPEIREKIAKKESFGVVCYGKVYRKDEI</sequence>
<evidence type="ECO:0000256" key="4">
    <source>
        <dbReference type="ARBA" id="ARBA00022917"/>
    </source>
</evidence>
<dbReference type="Gene3D" id="3.30.930.10">
    <property type="entry name" value="Bira Bifunctional Protein, Domain 2"/>
    <property type="match status" value="1"/>
</dbReference>
<dbReference type="GO" id="GO:0000049">
    <property type="term" value="F:tRNA binding"/>
    <property type="evidence" value="ECO:0007669"/>
    <property type="project" value="InterPro"/>
</dbReference>
<proteinExistence type="predicted"/>
<dbReference type="AlphaFoldDB" id="A0A2H0UJM3"/>
<evidence type="ECO:0000313" key="8">
    <source>
        <dbReference type="Proteomes" id="UP000229526"/>
    </source>
</evidence>
<dbReference type="EMBL" id="PFBD01000033">
    <property type="protein sequence ID" value="PIR86608.1"/>
    <property type="molecule type" value="Genomic_DNA"/>
</dbReference>
<keyword evidence="5" id="KW-0030">Aminoacyl-tRNA synthetase</keyword>
<evidence type="ECO:0000256" key="1">
    <source>
        <dbReference type="ARBA" id="ARBA00022598"/>
    </source>
</evidence>
<organism evidence="7 8">
    <name type="scientific">Candidatus Harrisonbacteria bacterium CG10_big_fil_rev_8_21_14_0_10_49_15</name>
    <dbReference type="NCBI Taxonomy" id="1974587"/>
    <lineage>
        <taxon>Bacteria</taxon>
        <taxon>Candidatus Harrisoniibacteriota</taxon>
    </lineage>
</organism>
<dbReference type="InterPro" id="IPR045864">
    <property type="entry name" value="aa-tRNA-synth_II/BPL/LPL"/>
</dbReference>
<evidence type="ECO:0000259" key="6">
    <source>
        <dbReference type="Pfam" id="PF01409"/>
    </source>
</evidence>
<keyword evidence="1" id="KW-0436">Ligase</keyword>
<accession>A0A2H0UJM3</accession>
<feature type="domain" description="Phenylalanyl-tRNA synthetase" evidence="6">
    <location>
        <begin position="46"/>
        <end position="145"/>
    </location>
</feature>
<evidence type="ECO:0000256" key="2">
    <source>
        <dbReference type="ARBA" id="ARBA00022741"/>
    </source>
</evidence>
<feature type="non-terminal residue" evidence="7">
    <location>
        <position position="146"/>
    </location>
</feature>
<dbReference type="InterPro" id="IPR002319">
    <property type="entry name" value="Phenylalanyl-tRNA_Synthase"/>
</dbReference>
<name>A0A2H0UJM3_9BACT</name>
<dbReference type="Proteomes" id="UP000229526">
    <property type="component" value="Unassembled WGS sequence"/>
</dbReference>
<keyword evidence="3" id="KW-0067">ATP-binding</keyword>
<keyword evidence="4" id="KW-0648">Protein biosynthesis</keyword>